<dbReference type="CDD" id="cd00167">
    <property type="entry name" value="SANT"/>
    <property type="match status" value="1"/>
</dbReference>
<dbReference type="Pfam" id="PF00249">
    <property type="entry name" value="Myb_DNA-binding"/>
    <property type="match status" value="1"/>
</dbReference>
<dbReference type="InterPro" id="IPR006447">
    <property type="entry name" value="Myb_dom_plants"/>
</dbReference>
<dbReference type="GO" id="GO:0009739">
    <property type="term" value="P:response to gibberellin"/>
    <property type="evidence" value="ECO:0007669"/>
    <property type="project" value="TreeGrafter"/>
</dbReference>
<keyword evidence="5" id="KW-0539">Nucleus</keyword>
<keyword evidence="10" id="KW-1185">Reference proteome</keyword>
<evidence type="ECO:0000256" key="4">
    <source>
        <dbReference type="ARBA" id="ARBA00023163"/>
    </source>
</evidence>
<evidence type="ECO:0000313" key="10">
    <source>
        <dbReference type="Proteomes" id="UP001457282"/>
    </source>
</evidence>
<dbReference type="SUPFAM" id="SSF46689">
    <property type="entry name" value="Homeodomain-like"/>
    <property type="match status" value="1"/>
</dbReference>
<dbReference type="InterPro" id="IPR009057">
    <property type="entry name" value="Homeodomain-like_sf"/>
</dbReference>
<dbReference type="GO" id="GO:0006355">
    <property type="term" value="P:regulation of DNA-templated transcription"/>
    <property type="evidence" value="ECO:0007669"/>
    <property type="project" value="UniProtKB-ARBA"/>
</dbReference>
<evidence type="ECO:0000256" key="5">
    <source>
        <dbReference type="ARBA" id="ARBA00023242"/>
    </source>
</evidence>
<name>A0AAW1YA43_RUBAR</name>
<feature type="domain" description="SANT" evidence="7">
    <location>
        <begin position="119"/>
        <end position="167"/>
    </location>
</feature>
<dbReference type="EMBL" id="JBEDUW010000002">
    <property type="protein sequence ID" value="KAK9945074.1"/>
    <property type="molecule type" value="Genomic_DNA"/>
</dbReference>
<dbReference type="AlphaFoldDB" id="A0AAW1YA43"/>
<evidence type="ECO:0000259" key="8">
    <source>
        <dbReference type="PROSITE" id="PS51294"/>
    </source>
</evidence>
<evidence type="ECO:0000259" key="7">
    <source>
        <dbReference type="PROSITE" id="PS51293"/>
    </source>
</evidence>
<evidence type="ECO:0000256" key="2">
    <source>
        <dbReference type="ARBA" id="ARBA00023015"/>
    </source>
</evidence>
<keyword evidence="2" id="KW-0805">Transcription regulation</keyword>
<dbReference type="SMART" id="SM00717">
    <property type="entry name" value="SANT"/>
    <property type="match status" value="1"/>
</dbReference>
<dbReference type="Proteomes" id="UP001457282">
    <property type="component" value="Unassembled WGS sequence"/>
</dbReference>
<comment type="subcellular location">
    <subcellularLocation>
        <location evidence="1">Nucleus</location>
    </subcellularLocation>
</comment>
<proteinExistence type="predicted"/>
<evidence type="ECO:0000256" key="1">
    <source>
        <dbReference type="ARBA" id="ARBA00004123"/>
    </source>
</evidence>
<dbReference type="InterPro" id="IPR017884">
    <property type="entry name" value="SANT_dom"/>
</dbReference>
<dbReference type="GO" id="GO:0003677">
    <property type="term" value="F:DNA binding"/>
    <property type="evidence" value="ECO:0007669"/>
    <property type="project" value="UniProtKB-KW"/>
</dbReference>
<accession>A0AAW1YA43</accession>
<dbReference type="PROSITE" id="PS51293">
    <property type="entry name" value="SANT"/>
    <property type="match status" value="1"/>
</dbReference>
<dbReference type="GO" id="GO:0009723">
    <property type="term" value="P:response to ethylene"/>
    <property type="evidence" value="ECO:0007669"/>
    <property type="project" value="TreeGrafter"/>
</dbReference>
<feature type="domain" description="HTH myb-type" evidence="8">
    <location>
        <begin position="115"/>
        <end position="167"/>
    </location>
</feature>
<evidence type="ECO:0000259" key="6">
    <source>
        <dbReference type="PROSITE" id="PS50090"/>
    </source>
</evidence>
<keyword evidence="4" id="KW-0804">Transcription</keyword>
<comment type="caution">
    <text evidence="9">The sequence shown here is derived from an EMBL/GenBank/DDBJ whole genome shotgun (WGS) entry which is preliminary data.</text>
</comment>
<reference evidence="9 10" key="1">
    <citation type="journal article" date="2023" name="G3 (Bethesda)">
        <title>A chromosome-length genome assembly and annotation of blackberry (Rubus argutus, cv. 'Hillquist').</title>
        <authorList>
            <person name="Bruna T."/>
            <person name="Aryal R."/>
            <person name="Dudchenko O."/>
            <person name="Sargent D.J."/>
            <person name="Mead D."/>
            <person name="Buti M."/>
            <person name="Cavallini A."/>
            <person name="Hytonen T."/>
            <person name="Andres J."/>
            <person name="Pham M."/>
            <person name="Weisz D."/>
            <person name="Mascagni F."/>
            <person name="Usai G."/>
            <person name="Natali L."/>
            <person name="Bassil N."/>
            <person name="Fernandez G.E."/>
            <person name="Lomsadze A."/>
            <person name="Armour M."/>
            <person name="Olukolu B."/>
            <person name="Poorten T."/>
            <person name="Britton C."/>
            <person name="Davik J."/>
            <person name="Ashrafi H."/>
            <person name="Aiden E.L."/>
            <person name="Borodovsky M."/>
            <person name="Worthington M."/>
        </authorList>
    </citation>
    <scope>NUCLEOTIDE SEQUENCE [LARGE SCALE GENOMIC DNA]</scope>
    <source>
        <strain evidence="9">PI 553951</strain>
    </source>
</reference>
<dbReference type="PROSITE" id="PS50090">
    <property type="entry name" value="MYB_LIKE"/>
    <property type="match status" value="1"/>
</dbReference>
<dbReference type="PANTHER" id="PTHR44191:SF62">
    <property type="entry name" value="OS04G0341900 PROTEIN"/>
    <property type="match status" value="1"/>
</dbReference>
<dbReference type="FunFam" id="1.10.10.60:FF:000009">
    <property type="entry name" value="transcription factor MYB1R1"/>
    <property type="match status" value="1"/>
</dbReference>
<dbReference type="InterPro" id="IPR001005">
    <property type="entry name" value="SANT/Myb"/>
</dbReference>
<dbReference type="InterPro" id="IPR052245">
    <property type="entry name" value="Plant_Stress_Dev_TF"/>
</dbReference>
<evidence type="ECO:0000256" key="3">
    <source>
        <dbReference type="ARBA" id="ARBA00023125"/>
    </source>
</evidence>
<feature type="domain" description="Myb-like" evidence="6">
    <location>
        <begin position="111"/>
        <end position="163"/>
    </location>
</feature>
<dbReference type="PANTHER" id="PTHR44191">
    <property type="entry name" value="TRANSCRIPTION FACTOR KUA1"/>
    <property type="match status" value="1"/>
</dbReference>
<organism evidence="9 10">
    <name type="scientific">Rubus argutus</name>
    <name type="common">Southern blackberry</name>
    <dbReference type="NCBI Taxonomy" id="59490"/>
    <lineage>
        <taxon>Eukaryota</taxon>
        <taxon>Viridiplantae</taxon>
        <taxon>Streptophyta</taxon>
        <taxon>Embryophyta</taxon>
        <taxon>Tracheophyta</taxon>
        <taxon>Spermatophyta</taxon>
        <taxon>Magnoliopsida</taxon>
        <taxon>eudicotyledons</taxon>
        <taxon>Gunneridae</taxon>
        <taxon>Pentapetalae</taxon>
        <taxon>rosids</taxon>
        <taxon>fabids</taxon>
        <taxon>Rosales</taxon>
        <taxon>Rosaceae</taxon>
        <taxon>Rosoideae</taxon>
        <taxon>Rosoideae incertae sedis</taxon>
        <taxon>Rubus</taxon>
    </lineage>
</organism>
<protein>
    <submittedName>
        <fullName evidence="9">Uncharacterized protein</fullName>
    </submittedName>
</protein>
<dbReference type="Gene3D" id="1.10.10.60">
    <property type="entry name" value="Homeodomain-like"/>
    <property type="match status" value="1"/>
</dbReference>
<dbReference type="GO" id="GO:0005634">
    <property type="term" value="C:nucleus"/>
    <property type="evidence" value="ECO:0007669"/>
    <property type="project" value="UniProtKB-SubCell"/>
</dbReference>
<dbReference type="NCBIfam" id="TIGR01557">
    <property type="entry name" value="myb_SHAQKYF"/>
    <property type="match status" value="1"/>
</dbReference>
<dbReference type="PROSITE" id="PS51294">
    <property type="entry name" value="HTH_MYB"/>
    <property type="match status" value="1"/>
</dbReference>
<keyword evidence="3" id="KW-0238">DNA-binding</keyword>
<sequence length="179" mass="20172">MEMGRKCSCCGNGGHNSRTCKINTFQTRLKQKESEKGHNIVDDLSSSSSSSAFVGKMMSLCSSPSSVAYSATESLRLVTSCFMAYEIDKIVKENNLDIGHQDVSYIDNVTQETNKGVTWTEEEHRRFLEGLEKLGKGDWRGISKHYVTTRTPTQIASHAQNYFLRRQDTTTTLNKRTSR</sequence>
<evidence type="ECO:0000313" key="9">
    <source>
        <dbReference type="EMBL" id="KAK9945074.1"/>
    </source>
</evidence>
<dbReference type="InterPro" id="IPR017930">
    <property type="entry name" value="Myb_dom"/>
</dbReference>
<gene>
    <name evidence="9" type="ORF">M0R45_010605</name>
</gene>